<dbReference type="SUPFAM" id="SSF55945">
    <property type="entry name" value="TATA-box binding protein-like"/>
    <property type="match status" value="2"/>
</dbReference>
<keyword evidence="4" id="KW-0804">Transcription</keyword>
<gene>
    <name evidence="5" type="ORF">NEF87_004172</name>
</gene>
<keyword evidence="6" id="KW-1185">Reference proteome</keyword>
<dbReference type="InterPro" id="IPR000814">
    <property type="entry name" value="TBP"/>
</dbReference>
<organism evidence="5 6">
    <name type="scientific">Candidatus Lokiarchaeum ossiferum</name>
    <dbReference type="NCBI Taxonomy" id="2951803"/>
    <lineage>
        <taxon>Archaea</taxon>
        <taxon>Promethearchaeati</taxon>
        <taxon>Promethearchaeota</taxon>
        <taxon>Promethearchaeia</taxon>
        <taxon>Promethearchaeales</taxon>
        <taxon>Promethearchaeaceae</taxon>
        <taxon>Candidatus Lokiarchaeum</taxon>
    </lineage>
</organism>
<accession>A0ABY6HZY3</accession>
<sequence>MELIELPPNQIDVYPGSLEETLTDDATNFPYKIINIVCLAKMTRPDPESKINFEELEKRITVKRLNRFPCVLFKIDEISVILFKNGKLILTGIKKRETIEPLRLKIIDHLRNKGKLEFSEMTTEIQNLVVMSQLGKIINLEMACLTLTNCLYEPEQFPAAIIKPTTGGTFLIFSNSKIIGLGMKSMDMVKNSLKNLISDIFENDLFIRVNDDDPFDDDQLFF</sequence>
<protein>
    <recommendedName>
        <fullName evidence="7">TATA-box-binding protein</fullName>
    </recommendedName>
</protein>
<keyword evidence="3" id="KW-0238">DNA-binding</keyword>
<evidence type="ECO:0000256" key="4">
    <source>
        <dbReference type="ARBA" id="ARBA00023163"/>
    </source>
</evidence>
<dbReference type="Gene3D" id="3.30.310.10">
    <property type="entry name" value="TATA-Binding Protein"/>
    <property type="match status" value="2"/>
</dbReference>
<keyword evidence="2" id="KW-0677">Repeat</keyword>
<evidence type="ECO:0000256" key="1">
    <source>
        <dbReference type="ARBA" id="ARBA00005560"/>
    </source>
</evidence>
<comment type="similarity">
    <text evidence="1">Belongs to the TBP family.</text>
</comment>
<dbReference type="Pfam" id="PF00352">
    <property type="entry name" value="TBP"/>
    <property type="match status" value="2"/>
</dbReference>
<name>A0ABY6HZY3_9ARCH</name>
<evidence type="ECO:0000256" key="2">
    <source>
        <dbReference type="ARBA" id="ARBA00022737"/>
    </source>
</evidence>
<dbReference type="InterPro" id="IPR012295">
    <property type="entry name" value="TBP_dom_sf"/>
</dbReference>
<reference evidence="5" key="1">
    <citation type="submission" date="2022-09" db="EMBL/GenBank/DDBJ databases">
        <title>Actin cytoskeleton and complex cell architecture in an #Asgard archaeon.</title>
        <authorList>
            <person name="Ponce Toledo R.I."/>
            <person name="Schleper C."/>
            <person name="Rodrigues Oliveira T."/>
            <person name="Wollweber F."/>
            <person name="Xu J."/>
            <person name="Rittmann S."/>
            <person name="Klingl A."/>
            <person name="Pilhofer M."/>
        </authorList>
    </citation>
    <scope>NUCLEOTIDE SEQUENCE</scope>
    <source>
        <strain evidence="5">B-35</strain>
    </source>
</reference>
<evidence type="ECO:0000313" key="5">
    <source>
        <dbReference type="EMBL" id="UYP47887.1"/>
    </source>
</evidence>
<dbReference type="EMBL" id="CP104013">
    <property type="protein sequence ID" value="UYP47887.1"/>
    <property type="molecule type" value="Genomic_DNA"/>
</dbReference>
<evidence type="ECO:0000313" key="6">
    <source>
        <dbReference type="Proteomes" id="UP001208689"/>
    </source>
</evidence>
<proteinExistence type="inferred from homology"/>
<dbReference type="Proteomes" id="UP001208689">
    <property type="component" value="Chromosome"/>
</dbReference>
<evidence type="ECO:0000256" key="3">
    <source>
        <dbReference type="ARBA" id="ARBA00023125"/>
    </source>
</evidence>
<evidence type="ECO:0008006" key="7">
    <source>
        <dbReference type="Google" id="ProtNLM"/>
    </source>
</evidence>
<dbReference type="PANTHER" id="PTHR10126">
    <property type="entry name" value="TATA-BOX BINDING PROTEIN"/>
    <property type="match status" value="1"/>
</dbReference>
<dbReference type="PRINTS" id="PR00686">
    <property type="entry name" value="TIFACTORIID"/>
</dbReference>